<sequence length="131" mass="14875">MSKTSDDSGACSNTLLVFRQLISDTRAYQIIPKEKLFYWIKEYDKACKDMTTIIKNAEGLTFYNTDKSPKLKIGSSEGAIRVALMQETQPIEFASAKLTQAKYIYIYGLEKFDQYTCGKKVAIINNHQPPT</sequence>
<feature type="domain" description="Reverse transcriptase/retrotransposon-derived protein RNase H-like" evidence="1">
    <location>
        <begin position="39"/>
        <end position="105"/>
    </location>
</feature>
<dbReference type="Proteomes" id="UP000762676">
    <property type="component" value="Unassembled WGS sequence"/>
</dbReference>
<proteinExistence type="predicted"/>
<keyword evidence="3" id="KW-1185">Reference proteome</keyword>
<dbReference type="EMBL" id="BMAT01005019">
    <property type="protein sequence ID" value="GFR85574.1"/>
    <property type="molecule type" value="Genomic_DNA"/>
</dbReference>
<comment type="caution">
    <text evidence="2">The sequence shown here is derived from an EMBL/GenBank/DDBJ whole genome shotgun (WGS) entry which is preliminary data.</text>
</comment>
<accession>A0AAV4GJU3</accession>
<name>A0AAV4GJU3_9GAST</name>
<evidence type="ECO:0000313" key="2">
    <source>
        <dbReference type="EMBL" id="GFR85574.1"/>
    </source>
</evidence>
<dbReference type="InterPro" id="IPR043502">
    <property type="entry name" value="DNA/RNA_pol_sf"/>
</dbReference>
<organism evidence="2 3">
    <name type="scientific">Elysia marginata</name>
    <dbReference type="NCBI Taxonomy" id="1093978"/>
    <lineage>
        <taxon>Eukaryota</taxon>
        <taxon>Metazoa</taxon>
        <taxon>Spiralia</taxon>
        <taxon>Lophotrochozoa</taxon>
        <taxon>Mollusca</taxon>
        <taxon>Gastropoda</taxon>
        <taxon>Heterobranchia</taxon>
        <taxon>Euthyneura</taxon>
        <taxon>Panpulmonata</taxon>
        <taxon>Sacoglossa</taxon>
        <taxon>Placobranchoidea</taxon>
        <taxon>Plakobranchidae</taxon>
        <taxon>Elysia</taxon>
    </lineage>
</organism>
<evidence type="ECO:0000313" key="3">
    <source>
        <dbReference type="Proteomes" id="UP000762676"/>
    </source>
</evidence>
<protein>
    <submittedName>
        <fullName evidence="2">Retrovirus-related Pol polyprotein from</fullName>
    </submittedName>
</protein>
<reference evidence="2 3" key="1">
    <citation type="journal article" date="2021" name="Elife">
        <title>Chloroplast acquisition without the gene transfer in kleptoplastic sea slugs, Plakobranchus ocellatus.</title>
        <authorList>
            <person name="Maeda T."/>
            <person name="Takahashi S."/>
            <person name="Yoshida T."/>
            <person name="Shimamura S."/>
            <person name="Takaki Y."/>
            <person name="Nagai Y."/>
            <person name="Toyoda A."/>
            <person name="Suzuki Y."/>
            <person name="Arimoto A."/>
            <person name="Ishii H."/>
            <person name="Satoh N."/>
            <person name="Nishiyama T."/>
            <person name="Hasebe M."/>
            <person name="Maruyama T."/>
            <person name="Minagawa J."/>
            <person name="Obokata J."/>
            <person name="Shigenobu S."/>
        </authorList>
    </citation>
    <scope>NUCLEOTIDE SEQUENCE [LARGE SCALE GENOMIC DNA]</scope>
</reference>
<evidence type="ECO:0000259" key="1">
    <source>
        <dbReference type="Pfam" id="PF17919"/>
    </source>
</evidence>
<dbReference type="SUPFAM" id="SSF56672">
    <property type="entry name" value="DNA/RNA polymerases"/>
    <property type="match status" value="1"/>
</dbReference>
<dbReference type="AlphaFoldDB" id="A0AAV4GJU3"/>
<dbReference type="InterPro" id="IPR041577">
    <property type="entry name" value="RT_RNaseH_2"/>
</dbReference>
<gene>
    <name evidence="2" type="ORF">ElyMa_002444900</name>
</gene>
<dbReference type="Pfam" id="PF17919">
    <property type="entry name" value="RT_RNaseH_2"/>
    <property type="match status" value="1"/>
</dbReference>